<feature type="transmembrane region" description="Helical" evidence="1">
    <location>
        <begin position="139"/>
        <end position="161"/>
    </location>
</feature>
<dbReference type="InterPro" id="IPR050640">
    <property type="entry name" value="Bact_2-comp_sensor_kinase"/>
</dbReference>
<keyword evidence="4" id="KW-1185">Reference proteome</keyword>
<accession>A0ABS1FY60</accession>
<dbReference type="PANTHER" id="PTHR34220">
    <property type="entry name" value="SENSOR HISTIDINE KINASE YPDA"/>
    <property type="match status" value="1"/>
</dbReference>
<evidence type="ECO:0000259" key="2">
    <source>
        <dbReference type="Pfam" id="PF06580"/>
    </source>
</evidence>
<proteinExistence type="predicted"/>
<keyword evidence="1" id="KW-0472">Membrane</keyword>
<feature type="transmembrane region" description="Helical" evidence="1">
    <location>
        <begin position="67"/>
        <end position="89"/>
    </location>
</feature>
<organism evidence="3 4">
    <name type="scientific">Chryseobacterium paridis</name>
    <dbReference type="NCBI Taxonomy" id="2800328"/>
    <lineage>
        <taxon>Bacteria</taxon>
        <taxon>Pseudomonadati</taxon>
        <taxon>Bacteroidota</taxon>
        <taxon>Flavobacteriia</taxon>
        <taxon>Flavobacteriales</taxon>
        <taxon>Weeksellaceae</taxon>
        <taxon>Chryseobacterium group</taxon>
        <taxon>Chryseobacterium</taxon>
    </lineage>
</organism>
<keyword evidence="1" id="KW-0812">Transmembrane</keyword>
<evidence type="ECO:0000313" key="3">
    <source>
        <dbReference type="EMBL" id="MBK1897268.1"/>
    </source>
</evidence>
<comment type="caution">
    <text evidence="3">The sequence shown here is derived from an EMBL/GenBank/DDBJ whole genome shotgun (WGS) entry which is preliminary data.</text>
</comment>
<evidence type="ECO:0000256" key="1">
    <source>
        <dbReference type="SAM" id="Phobius"/>
    </source>
</evidence>
<sequence>MDKKFFMDLSQDKNDSFTHSEMGKQAFWYDFIVSSQYRWHRRIALLLLFGLLFLTSKEKEYIGNMDIYLNMAFVLYLLLLIYLNVYILIPKLLAKSKIFLYILSLIFLAVFTFIIIMIFDQIFYEYKVVKNGKPAFSLVSLLHFTLSLNIILASTTAIKLFQNWLRTRENFYKMREINFQNELALLKNQISPHFLFNTLNNANILIEDNPKLASSLIVNLSELLRYQIYDCSEESIILRSDIQFFENFLSIESSRRDDFEYEILVTGEKPDILVPPLLFIPFIENAVKHNNNYEKAFVKVHFHLENTILHFTCMNSKAPIESTTLKGGIGLTNIRKRLELLYPDKYQLIIENKPSSFFVDLIVEL</sequence>
<gene>
    <name evidence="3" type="ORF">JHL15_16005</name>
</gene>
<protein>
    <submittedName>
        <fullName evidence="3">Histidine kinase</fullName>
    </submittedName>
</protein>
<dbReference type="Pfam" id="PF06580">
    <property type="entry name" value="His_kinase"/>
    <property type="match status" value="1"/>
</dbReference>
<dbReference type="PANTHER" id="PTHR34220:SF7">
    <property type="entry name" value="SENSOR HISTIDINE KINASE YPDA"/>
    <property type="match status" value="1"/>
</dbReference>
<keyword evidence="1" id="KW-1133">Transmembrane helix</keyword>
<dbReference type="InterPro" id="IPR010559">
    <property type="entry name" value="Sig_transdc_His_kin_internal"/>
</dbReference>
<keyword evidence="3" id="KW-0418">Kinase</keyword>
<dbReference type="RefSeq" id="WP_200247335.1">
    <property type="nucleotide sequence ID" value="NZ_JAENHK010000010.1"/>
</dbReference>
<feature type="domain" description="Signal transduction histidine kinase internal region" evidence="2">
    <location>
        <begin position="182"/>
        <end position="257"/>
    </location>
</feature>
<dbReference type="GO" id="GO:0016301">
    <property type="term" value="F:kinase activity"/>
    <property type="evidence" value="ECO:0007669"/>
    <property type="project" value="UniProtKB-KW"/>
</dbReference>
<feature type="transmembrane region" description="Helical" evidence="1">
    <location>
        <begin position="39"/>
        <end position="55"/>
    </location>
</feature>
<keyword evidence="3" id="KW-0808">Transferase</keyword>
<feature type="transmembrane region" description="Helical" evidence="1">
    <location>
        <begin position="98"/>
        <end position="119"/>
    </location>
</feature>
<name>A0ABS1FY60_9FLAO</name>
<dbReference type="Proteomes" id="UP000628669">
    <property type="component" value="Unassembled WGS sequence"/>
</dbReference>
<dbReference type="EMBL" id="JAENHK010000010">
    <property type="protein sequence ID" value="MBK1897268.1"/>
    <property type="molecule type" value="Genomic_DNA"/>
</dbReference>
<reference evidence="4" key="1">
    <citation type="submission" date="2021-01" db="EMBL/GenBank/DDBJ databases">
        <title>Genome public.</title>
        <authorList>
            <person name="Liu C."/>
            <person name="Sun Q."/>
        </authorList>
    </citation>
    <scope>NUCLEOTIDE SEQUENCE [LARGE SCALE GENOMIC DNA]</scope>
    <source>
        <strain evidence="4">YIM B02567</strain>
    </source>
</reference>
<evidence type="ECO:0000313" key="4">
    <source>
        <dbReference type="Proteomes" id="UP000628669"/>
    </source>
</evidence>